<dbReference type="Proteomes" id="UP000031553">
    <property type="component" value="Unassembled WGS sequence"/>
</dbReference>
<gene>
    <name evidence="1" type="ORF">GLUCOINTEAF2_0202446</name>
</gene>
<evidence type="ECO:0000313" key="2">
    <source>
        <dbReference type="Proteomes" id="UP000031553"/>
    </source>
</evidence>
<dbReference type="AlphaFoldDB" id="A0A0N0MEV2"/>
<proteinExistence type="predicted"/>
<accession>A0A0N0MEV2</accession>
<reference evidence="1 2" key="1">
    <citation type="submission" date="2015-07" db="EMBL/GenBank/DDBJ databases">
        <title>Draft Genome Sequence of Komagataeibacter intermedius Strain AF2, Isolated from Kombucha Tea.</title>
        <authorList>
            <person name="Santos R.A."/>
            <person name="Berretta A.A."/>
            <person name="Barud H.S."/>
            <person name="Ribeiro S.J."/>
            <person name="Gonzalez-Garcia L.N."/>
            <person name="Zucchi T.D."/>
            <person name="Goldman G.H."/>
            <person name="Riano-Pachon D.M."/>
        </authorList>
    </citation>
    <scope>NUCLEOTIDE SEQUENCE [LARGE SCALE GENOMIC DNA]</scope>
    <source>
        <strain evidence="1 2">AF2</strain>
    </source>
</reference>
<organism evidence="1 2">
    <name type="scientific">Komagataeibacter intermedius AF2</name>
    <dbReference type="NCBI Taxonomy" id="1458464"/>
    <lineage>
        <taxon>Bacteria</taxon>
        <taxon>Pseudomonadati</taxon>
        <taxon>Pseudomonadota</taxon>
        <taxon>Alphaproteobacteria</taxon>
        <taxon>Acetobacterales</taxon>
        <taxon>Acetobacteraceae</taxon>
        <taxon>Komagataeibacter</taxon>
    </lineage>
</organism>
<protein>
    <submittedName>
        <fullName evidence="1">Uncharacterized protein</fullName>
    </submittedName>
</protein>
<dbReference type="EMBL" id="JUFX02000189">
    <property type="protein sequence ID" value="KPH86886.1"/>
    <property type="molecule type" value="Genomic_DNA"/>
</dbReference>
<sequence length="47" mass="5638">MRHYSLHTPEEEVVMRYLMDHAREGFGVALLLCMLAVERFFRKQAVR</sequence>
<comment type="caution">
    <text evidence="1">The sequence shown here is derived from an EMBL/GenBank/DDBJ whole genome shotgun (WGS) entry which is preliminary data.</text>
</comment>
<name>A0A0N0MEV2_9PROT</name>
<evidence type="ECO:0000313" key="1">
    <source>
        <dbReference type="EMBL" id="KPH86886.1"/>
    </source>
</evidence>